<proteinExistence type="inferred from homology"/>
<dbReference type="RefSeq" id="WP_179774792.1">
    <property type="nucleotide sequence ID" value="NZ_JACCFK010000001.1"/>
</dbReference>
<evidence type="ECO:0000313" key="6">
    <source>
        <dbReference type="Proteomes" id="UP000549616"/>
    </source>
</evidence>
<evidence type="ECO:0000256" key="3">
    <source>
        <dbReference type="PIRSR" id="PIRSR605511-2"/>
    </source>
</evidence>
<dbReference type="EMBL" id="JACCFK010000001">
    <property type="protein sequence ID" value="NYI90825.1"/>
    <property type="molecule type" value="Genomic_DNA"/>
</dbReference>
<feature type="binding site" evidence="3">
    <location>
        <position position="137"/>
    </location>
    <ligand>
        <name>a divalent metal cation</name>
        <dbReference type="ChEBI" id="CHEBI:60240"/>
    </ligand>
</feature>
<evidence type="ECO:0000256" key="1">
    <source>
        <dbReference type="ARBA" id="ARBA00008853"/>
    </source>
</evidence>
<dbReference type="Pfam" id="PF08450">
    <property type="entry name" value="SGL"/>
    <property type="match status" value="1"/>
</dbReference>
<dbReference type="SUPFAM" id="SSF63829">
    <property type="entry name" value="Calcium-dependent phosphotriesterase"/>
    <property type="match status" value="1"/>
</dbReference>
<keyword evidence="3" id="KW-0479">Metal-binding</keyword>
<keyword evidence="6" id="KW-1185">Reference proteome</keyword>
<dbReference type="Proteomes" id="UP000549616">
    <property type="component" value="Unassembled WGS sequence"/>
</dbReference>
<dbReference type="GO" id="GO:0004341">
    <property type="term" value="F:gluconolactonase activity"/>
    <property type="evidence" value="ECO:0007669"/>
    <property type="project" value="TreeGrafter"/>
</dbReference>
<dbReference type="PANTHER" id="PTHR10907">
    <property type="entry name" value="REGUCALCIN"/>
    <property type="match status" value="1"/>
</dbReference>
<feature type="binding site" evidence="3">
    <location>
        <position position="89"/>
    </location>
    <ligand>
        <name>substrate</name>
    </ligand>
</feature>
<dbReference type="InterPro" id="IPR005511">
    <property type="entry name" value="SMP-30"/>
</dbReference>
<protein>
    <submittedName>
        <fullName evidence="5">Sugar lactone lactonase YvrE</fullName>
    </submittedName>
</protein>
<feature type="active site" description="Proton donor/acceptor" evidence="2">
    <location>
        <position position="184"/>
    </location>
</feature>
<keyword evidence="3" id="KW-0862">Zinc</keyword>
<comment type="similarity">
    <text evidence="1">Belongs to the SMP-30/CGR1 family.</text>
</comment>
<reference evidence="5 6" key="1">
    <citation type="submission" date="2020-07" db="EMBL/GenBank/DDBJ databases">
        <title>Sequencing the genomes of 1000 actinobacteria strains.</title>
        <authorList>
            <person name="Klenk H.-P."/>
        </authorList>
    </citation>
    <scope>NUCLEOTIDE SEQUENCE [LARGE SCALE GENOMIC DNA]</scope>
    <source>
        <strain evidence="5 6">DSM 104006</strain>
    </source>
</reference>
<evidence type="ECO:0000313" key="5">
    <source>
        <dbReference type="EMBL" id="NYI90825.1"/>
    </source>
</evidence>
<dbReference type="GO" id="GO:0005509">
    <property type="term" value="F:calcium ion binding"/>
    <property type="evidence" value="ECO:0007669"/>
    <property type="project" value="TreeGrafter"/>
</dbReference>
<sequence length="271" mass="28344">MVTWSAWPGERFELGEGLRSVGGRLVMVDILTGRLLDLPDGEPPRVLATVDGPLGAVAPLGSGWIAAAGEGISVLGGRVLARLLDGRMRMNDGVADPRGRFWAGSMAYDNTPGAGSVYRVDTDGTVTEVLRGYTVPNGPAFDATGSTMYLADSAAGEIHRYSMSPDGDPGPRSSFARVHEGSPDGMTVDDEGHLWSAIWGAGEIRRYAPDGSLTQVLEVPARQPTSVCLHRGRLIVTTATHGLPTPGPLDGAVLATPIDVTAPPARSAHLT</sequence>
<dbReference type="PANTHER" id="PTHR10907:SF47">
    <property type="entry name" value="REGUCALCIN"/>
    <property type="match status" value="1"/>
</dbReference>
<dbReference type="InterPro" id="IPR013658">
    <property type="entry name" value="SGL"/>
</dbReference>
<feature type="binding site" evidence="3">
    <location>
        <position position="91"/>
    </location>
    <ligand>
        <name>substrate</name>
    </ligand>
</feature>
<dbReference type="AlphaFoldDB" id="A0A853B7Q5"/>
<evidence type="ECO:0000256" key="2">
    <source>
        <dbReference type="PIRSR" id="PIRSR605511-1"/>
    </source>
</evidence>
<dbReference type="Gene3D" id="2.120.10.30">
    <property type="entry name" value="TolB, C-terminal domain"/>
    <property type="match status" value="1"/>
</dbReference>
<comment type="caution">
    <text evidence="5">The sequence shown here is derived from an EMBL/GenBank/DDBJ whole genome shotgun (WGS) entry which is preliminary data.</text>
</comment>
<accession>A0A853B7Q5</accession>
<dbReference type="PRINTS" id="PR01790">
    <property type="entry name" value="SMP30FAMILY"/>
</dbReference>
<feature type="binding site" evidence="3">
    <location>
        <position position="184"/>
    </location>
    <ligand>
        <name>a divalent metal cation</name>
        <dbReference type="ChEBI" id="CHEBI:60240"/>
    </ligand>
</feature>
<feature type="binding site" evidence="3">
    <location>
        <position position="109"/>
    </location>
    <ligand>
        <name>substrate</name>
    </ligand>
</feature>
<name>A0A853B7Q5_9PSEU</name>
<organism evidence="5 6">
    <name type="scientific">Amycolatopsis endophytica</name>
    <dbReference type="NCBI Taxonomy" id="860233"/>
    <lineage>
        <taxon>Bacteria</taxon>
        <taxon>Bacillati</taxon>
        <taxon>Actinomycetota</taxon>
        <taxon>Actinomycetes</taxon>
        <taxon>Pseudonocardiales</taxon>
        <taxon>Pseudonocardiaceae</taxon>
        <taxon>Amycolatopsis</taxon>
    </lineage>
</organism>
<dbReference type="GO" id="GO:0019853">
    <property type="term" value="P:L-ascorbic acid biosynthetic process"/>
    <property type="evidence" value="ECO:0007669"/>
    <property type="project" value="TreeGrafter"/>
</dbReference>
<evidence type="ECO:0000259" key="4">
    <source>
        <dbReference type="Pfam" id="PF08450"/>
    </source>
</evidence>
<dbReference type="InterPro" id="IPR011042">
    <property type="entry name" value="6-blade_b-propeller_TolB-like"/>
</dbReference>
<feature type="domain" description="SMP-30/Gluconolactonase/LRE-like region" evidence="4">
    <location>
        <begin position="14"/>
        <end position="240"/>
    </location>
</feature>
<gene>
    <name evidence="5" type="ORF">HNR02_004148</name>
</gene>
<comment type="cofactor">
    <cofactor evidence="3">
        <name>Zn(2+)</name>
        <dbReference type="ChEBI" id="CHEBI:29105"/>
    </cofactor>
    <text evidence="3">Binds 1 divalent metal cation per subunit.</text>
</comment>